<gene>
    <name evidence="3" type="ORF">LHA_2570</name>
</gene>
<feature type="domain" description="DUF5624" evidence="2">
    <location>
        <begin position="107"/>
        <end position="233"/>
    </location>
</feature>
<feature type="signal peptide" evidence="1">
    <location>
        <begin position="1"/>
        <end position="24"/>
    </location>
</feature>
<dbReference type="Proteomes" id="UP000032803">
    <property type="component" value="Chromosome I"/>
</dbReference>
<organism evidence="3 4">
    <name type="scientific">Legionella hackeliae</name>
    <dbReference type="NCBI Taxonomy" id="449"/>
    <lineage>
        <taxon>Bacteria</taxon>
        <taxon>Pseudomonadati</taxon>
        <taxon>Pseudomonadota</taxon>
        <taxon>Gammaproteobacteria</taxon>
        <taxon>Legionellales</taxon>
        <taxon>Legionellaceae</taxon>
        <taxon>Legionella</taxon>
    </lineage>
</organism>
<keyword evidence="1" id="KW-0732">Signal</keyword>
<evidence type="ECO:0000256" key="1">
    <source>
        <dbReference type="SAM" id="SignalP"/>
    </source>
</evidence>
<dbReference type="STRING" id="449.LHA_2570"/>
<dbReference type="AlphaFoldDB" id="A0A0A8UVP3"/>
<dbReference type="RefSeq" id="WP_045106751.1">
    <property type="nucleotide sequence ID" value="NZ_LN681225.1"/>
</dbReference>
<reference evidence="4" key="1">
    <citation type="submission" date="2014-09" db="EMBL/GenBank/DDBJ databases">
        <authorList>
            <person name="Gomez-Valero L."/>
        </authorList>
    </citation>
    <scope>NUCLEOTIDE SEQUENCE [LARGE SCALE GENOMIC DNA]</scope>
    <source>
        <strain evidence="4">ATCC35250</strain>
    </source>
</reference>
<dbReference type="HOGENOM" id="CLU_639037_0_0_6"/>
<accession>A0A0A8UVP3</accession>
<feature type="chain" id="PRO_5009754353" description="DUF5624 domain-containing protein" evidence="1">
    <location>
        <begin position="25"/>
        <end position="429"/>
    </location>
</feature>
<dbReference type="EMBL" id="LN681225">
    <property type="protein sequence ID" value="CEK11576.1"/>
    <property type="molecule type" value="Genomic_DNA"/>
</dbReference>
<protein>
    <recommendedName>
        <fullName evidence="2">DUF5624 domain-containing protein</fullName>
    </recommendedName>
</protein>
<evidence type="ECO:0000313" key="3">
    <source>
        <dbReference type="EMBL" id="CEK11576.1"/>
    </source>
</evidence>
<dbReference type="Pfam" id="PF18538">
    <property type="entry name" value="DUF5624"/>
    <property type="match status" value="1"/>
</dbReference>
<dbReference type="PATRIC" id="fig|449.7.peg.1044"/>
<evidence type="ECO:0000259" key="2">
    <source>
        <dbReference type="Pfam" id="PF18538"/>
    </source>
</evidence>
<dbReference type="OrthoDB" id="3963779at2"/>
<dbReference type="Gene3D" id="6.10.250.2710">
    <property type="match status" value="1"/>
</dbReference>
<sequence>MKNHYSIHIITLLFLLFASSTNWAENTSYTTPQQFMNLYFDFTGKDEADFPKSKLTIPDYLIKSEQTKPSDDIYNGPLILLLDSSMYIYDQNRKLVYAKLLRTNRSSGFFEMTAVSHVGPALSYLAKIKQNGDSSWKVAMANLLNDIKQVKHLNGKTEDNWLDRANIKAWQPHKQQIRAMVDYAMSMSSNYILSVQKGAPFDLNTVQQNFLNGNKDYSIPYDSVMVATFMLTVIQSMSEIHDEIDKLHLDWPHAMIVVHNVAGSNVSAGLTQGTNWMISFLQALSNHRTPDNRILIAPYAKVQSDIGKALLSETSYQYYAYAVWGGAYNRSKISKDVFTNLETIYLPERPTIPGDYGYSKASDINDFLVRLKYSLLSPKEMLSNTVGFWVAGEMLNKNWDITKIEIPGLTTGFPAGIKQYPTKNPVIGH</sequence>
<dbReference type="KEGG" id="lha:LHA_2570"/>
<proteinExistence type="predicted"/>
<dbReference type="InterPro" id="IPR041132">
    <property type="entry name" value="DUF5624"/>
</dbReference>
<name>A0A0A8UVP3_LEGHA</name>
<keyword evidence="4" id="KW-1185">Reference proteome</keyword>
<evidence type="ECO:0000313" key="4">
    <source>
        <dbReference type="Proteomes" id="UP000032803"/>
    </source>
</evidence>